<evidence type="ECO:0000313" key="3">
    <source>
        <dbReference type="Proteomes" id="UP001066276"/>
    </source>
</evidence>
<gene>
    <name evidence="2" type="ORF">NDU88_005739</name>
</gene>
<evidence type="ECO:0000256" key="1">
    <source>
        <dbReference type="SAM" id="MobiDB-lite"/>
    </source>
</evidence>
<accession>A0AAV7VJU6</accession>
<protein>
    <submittedName>
        <fullName evidence="2">Uncharacterized protein</fullName>
    </submittedName>
</protein>
<evidence type="ECO:0000313" key="2">
    <source>
        <dbReference type="EMBL" id="KAJ1201935.1"/>
    </source>
</evidence>
<dbReference type="AlphaFoldDB" id="A0AAV7VJU6"/>
<name>A0AAV7VJU6_PLEWA</name>
<reference evidence="2" key="1">
    <citation type="journal article" date="2022" name="bioRxiv">
        <title>Sequencing and chromosome-scale assembly of the giantPleurodeles waltlgenome.</title>
        <authorList>
            <person name="Brown T."/>
            <person name="Elewa A."/>
            <person name="Iarovenko S."/>
            <person name="Subramanian E."/>
            <person name="Araus A.J."/>
            <person name="Petzold A."/>
            <person name="Susuki M."/>
            <person name="Suzuki K.-i.T."/>
            <person name="Hayashi T."/>
            <person name="Toyoda A."/>
            <person name="Oliveira C."/>
            <person name="Osipova E."/>
            <person name="Leigh N.D."/>
            <person name="Simon A."/>
            <person name="Yun M.H."/>
        </authorList>
    </citation>
    <scope>NUCLEOTIDE SEQUENCE</scope>
    <source>
        <strain evidence="2">20211129_DDA</strain>
        <tissue evidence="2">Liver</tissue>
    </source>
</reference>
<keyword evidence="3" id="KW-1185">Reference proteome</keyword>
<sequence length="160" mass="18026">MTAGASLTSLESSLFCPGMEPMSWPNVVPDQRNLLALTVAKMIQVLEWCTNWRDRAWWHCEHITRAPTSPTVELREVPVLLICVGPWWDLRRTPDPGLYMQKAADETCGRMVRSSALWAYIGAECAPLSLKIALNLQRSKSSTPETPDILSESTTWLRGR</sequence>
<organism evidence="2 3">
    <name type="scientific">Pleurodeles waltl</name>
    <name type="common">Iberian ribbed newt</name>
    <dbReference type="NCBI Taxonomy" id="8319"/>
    <lineage>
        <taxon>Eukaryota</taxon>
        <taxon>Metazoa</taxon>
        <taxon>Chordata</taxon>
        <taxon>Craniata</taxon>
        <taxon>Vertebrata</taxon>
        <taxon>Euteleostomi</taxon>
        <taxon>Amphibia</taxon>
        <taxon>Batrachia</taxon>
        <taxon>Caudata</taxon>
        <taxon>Salamandroidea</taxon>
        <taxon>Salamandridae</taxon>
        <taxon>Pleurodelinae</taxon>
        <taxon>Pleurodeles</taxon>
    </lineage>
</organism>
<proteinExistence type="predicted"/>
<feature type="region of interest" description="Disordered" evidence="1">
    <location>
        <begin position="141"/>
        <end position="160"/>
    </location>
</feature>
<dbReference type="Proteomes" id="UP001066276">
    <property type="component" value="Chromosome 2_1"/>
</dbReference>
<dbReference type="EMBL" id="JANPWB010000003">
    <property type="protein sequence ID" value="KAJ1201935.1"/>
    <property type="molecule type" value="Genomic_DNA"/>
</dbReference>
<comment type="caution">
    <text evidence="2">The sequence shown here is derived from an EMBL/GenBank/DDBJ whole genome shotgun (WGS) entry which is preliminary data.</text>
</comment>